<dbReference type="GO" id="GO:0016020">
    <property type="term" value="C:membrane"/>
    <property type="evidence" value="ECO:0007669"/>
    <property type="project" value="UniProtKB-SubCell"/>
</dbReference>
<comment type="caution">
    <text evidence="10">The sequence shown here is derived from an EMBL/GenBank/DDBJ whole genome shotgun (WGS) entry which is preliminary data.</text>
</comment>
<evidence type="ECO:0000256" key="5">
    <source>
        <dbReference type="ARBA" id="ARBA00022856"/>
    </source>
</evidence>
<evidence type="ECO:0000256" key="1">
    <source>
        <dbReference type="ARBA" id="ARBA00004141"/>
    </source>
</evidence>
<keyword evidence="5" id="KW-0571">Peptide transport</keyword>
<dbReference type="PANTHER" id="PTHR22601">
    <property type="entry name" value="ISP4 LIKE PROTEIN"/>
    <property type="match status" value="1"/>
</dbReference>
<keyword evidence="6" id="KW-0653">Protein transport</keyword>
<keyword evidence="7 9" id="KW-1133">Transmembrane helix</keyword>
<evidence type="ECO:0000256" key="8">
    <source>
        <dbReference type="ARBA" id="ARBA00023136"/>
    </source>
</evidence>
<evidence type="ECO:0000256" key="6">
    <source>
        <dbReference type="ARBA" id="ARBA00022927"/>
    </source>
</evidence>
<dbReference type="AlphaFoldDB" id="A0AAW2P8L5"/>
<evidence type="ECO:0000256" key="3">
    <source>
        <dbReference type="ARBA" id="ARBA00022448"/>
    </source>
</evidence>
<comment type="subcellular location">
    <subcellularLocation>
        <location evidence="1">Membrane</location>
        <topology evidence="1">Multi-pass membrane protein</topology>
    </subcellularLocation>
</comment>
<evidence type="ECO:0000256" key="4">
    <source>
        <dbReference type="ARBA" id="ARBA00022692"/>
    </source>
</evidence>
<evidence type="ECO:0000256" key="7">
    <source>
        <dbReference type="ARBA" id="ARBA00022989"/>
    </source>
</evidence>
<dbReference type="InterPro" id="IPR004648">
    <property type="entry name" value="Oligpept_transpt"/>
</dbReference>
<protein>
    <submittedName>
        <fullName evidence="10">Oligopeptide transporter 4</fullName>
    </submittedName>
</protein>
<comment type="similarity">
    <text evidence="2">Belongs to the oligopeptide OPT transporter (TC 2.A.67.1) family.</text>
</comment>
<dbReference type="GO" id="GO:0015031">
    <property type="term" value="P:protein transport"/>
    <property type="evidence" value="ECO:0007669"/>
    <property type="project" value="UniProtKB-KW"/>
</dbReference>
<evidence type="ECO:0000256" key="2">
    <source>
        <dbReference type="ARBA" id="ARBA00005484"/>
    </source>
</evidence>
<name>A0AAW2P8L5_9LAMI</name>
<organism evidence="10">
    <name type="scientific">Sesamum calycinum</name>
    <dbReference type="NCBI Taxonomy" id="2727403"/>
    <lineage>
        <taxon>Eukaryota</taxon>
        <taxon>Viridiplantae</taxon>
        <taxon>Streptophyta</taxon>
        <taxon>Embryophyta</taxon>
        <taxon>Tracheophyta</taxon>
        <taxon>Spermatophyta</taxon>
        <taxon>Magnoliopsida</taxon>
        <taxon>eudicotyledons</taxon>
        <taxon>Gunneridae</taxon>
        <taxon>Pentapetalae</taxon>
        <taxon>asterids</taxon>
        <taxon>lamiids</taxon>
        <taxon>Lamiales</taxon>
        <taxon>Pedaliaceae</taxon>
        <taxon>Sesamum</taxon>
    </lineage>
</organism>
<evidence type="ECO:0000313" key="10">
    <source>
        <dbReference type="EMBL" id="KAL0352607.1"/>
    </source>
</evidence>
<keyword evidence="4 9" id="KW-0812">Transmembrane</keyword>
<dbReference type="Pfam" id="PF03169">
    <property type="entry name" value="OPT"/>
    <property type="match status" value="1"/>
</dbReference>
<keyword evidence="3" id="KW-0813">Transport</keyword>
<keyword evidence="8 9" id="KW-0472">Membrane</keyword>
<accession>A0AAW2P8L5</accession>
<sequence length="203" mass="22762">GGHHRRGDDQHWHRMVSTDDHQQHMPGRVTSSQQSVDVPERPCVLRRVRDLGFSRTQANLRRPRELQCTQLVLSRGCCGARFRVASAQGVPQQEVDKADKFACASWATAAMPPATTLNFNSWVLVGTIFNLFVFRYRKRWWQRYNYVLSAALDAGLAFMGVALYFCLGVDNVSISWWGSNGEYCDLASCPTAKGVAVDGCPVH</sequence>
<proteinExistence type="inferred from homology"/>
<reference evidence="10" key="2">
    <citation type="journal article" date="2024" name="Plant">
        <title>Genomic evolution and insights into agronomic trait innovations of Sesamum species.</title>
        <authorList>
            <person name="Miao H."/>
            <person name="Wang L."/>
            <person name="Qu L."/>
            <person name="Liu H."/>
            <person name="Sun Y."/>
            <person name="Le M."/>
            <person name="Wang Q."/>
            <person name="Wei S."/>
            <person name="Zheng Y."/>
            <person name="Lin W."/>
            <person name="Duan Y."/>
            <person name="Cao H."/>
            <person name="Xiong S."/>
            <person name="Wang X."/>
            <person name="Wei L."/>
            <person name="Li C."/>
            <person name="Ma Q."/>
            <person name="Ju M."/>
            <person name="Zhao R."/>
            <person name="Li G."/>
            <person name="Mu C."/>
            <person name="Tian Q."/>
            <person name="Mei H."/>
            <person name="Zhang T."/>
            <person name="Gao T."/>
            <person name="Zhang H."/>
        </authorList>
    </citation>
    <scope>NUCLEOTIDE SEQUENCE</scope>
    <source>
        <strain evidence="10">KEN8</strain>
    </source>
</reference>
<dbReference type="EMBL" id="JACGWM010000009">
    <property type="protein sequence ID" value="KAL0352607.1"/>
    <property type="molecule type" value="Genomic_DNA"/>
</dbReference>
<feature type="transmembrane region" description="Helical" evidence="9">
    <location>
        <begin position="146"/>
        <end position="165"/>
    </location>
</feature>
<gene>
    <name evidence="10" type="ORF">Scaly_1649400</name>
</gene>
<dbReference type="GO" id="GO:0035673">
    <property type="term" value="F:oligopeptide transmembrane transporter activity"/>
    <property type="evidence" value="ECO:0007669"/>
    <property type="project" value="InterPro"/>
</dbReference>
<reference evidence="10" key="1">
    <citation type="submission" date="2020-06" db="EMBL/GenBank/DDBJ databases">
        <authorList>
            <person name="Li T."/>
            <person name="Hu X."/>
            <person name="Zhang T."/>
            <person name="Song X."/>
            <person name="Zhang H."/>
            <person name="Dai N."/>
            <person name="Sheng W."/>
            <person name="Hou X."/>
            <person name="Wei L."/>
        </authorList>
    </citation>
    <scope>NUCLEOTIDE SEQUENCE</scope>
    <source>
        <strain evidence="10">KEN8</strain>
        <tissue evidence="10">Leaf</tissue>
    </source>
</reference>
<feature type="transmembrane region" description="Helical" evidence="9">
    <location>
        <begin position="117"/>
        <end position="134"/>
    </location>
</feature>
<feature type="non-terminal residue" evidence="10">
    <location>
        <position position="1"/>
    </location>
</feature>
<evidence type="ECO:0000256" key="9">
    <source>
        <dbReference type="SAM" id="Phobius"/>
    </source>
</evidence>
<dbReference type="InterPro" id="IPR004813">
    <property type="entry name" value="OPT"/>
</dbReference>